<dbReference type="Proteomes" id="UP000750711">
    <property type="component" value="Unassembled WGS sequence"/>
</dbReference>
<accession>A0A9P8I4P7</accession>
<feature type="compositionally biased region" description="Low complexity" evidence="1">
    <location>
        <begin position="250"/>
        <end position="265"/>
    </location>
</feature>
<dbReference type="PANTHER" id="PTHR10845:SF267">
    <property type="entry name" value="REGULATOR OF G PROTEIN SIGNALING DOMAIN PROTEIN (AFU_ORTHOLOGUE AFUA_6G06860)"/>
    <property type="match status" value="1"/>
</dbReference>
<dbReference type="SUPFAM" id="SSF48097">
    <property type="entry name" value="Regulator of G-protein signaling, RGS"/>
    <property type="match status" value="1"/>
</dbReference>
<reference evidence="3" key="1">
    <citation type="submission" date="2021-03" db="EMBL/GenBank/DDBJ databases">
        <title>Comparative genomics and phylogenomic investigation of the class Geoglossomycetes provide insights into ecological specialization and systematics.</title>
        <authorList>
            <person name="Melie T."/>
            <person name="Pirro S."/>
            <person name="Miller A.N."/>
            <person name="Quandt A."/>
        </authorList>
    </citation>
    <scope>NUCLEOTIDE SEQUENCE</scope>
    <source>
        <strain evidence="3">CAQ_001_2017</strain>
    </source>
</reference>
<comment type="caution">
    <text evidence="3">The sequence shown here is derived from an EMBL/GenBank/DDBJ whole genome shotgun (WGS) entry which is preliminary data.</text>
</comment>
<protein>
    <recommendedName>
        <fullName evidence="2">RGS domain-containing protein</fullName>
    </recommendedName>
</protein>
<dbReference type="InterPro" id="IPR016137">
    <property type="entry name" value="RGS"/>
</dbReference>
<dbReference type="AlphaFoldDB" id="A0A9P8I4P7"/>
<feature type="compositionally biased region" description="Polar residues" evidence="1">
    <location>
        <begin position="306"/>
        <end position="315"/>
    </location>
</feature>
<dbReference type="Pfam" id="PF00615">
    <property type="entry name" value="RGS"/>
    <property type="match status" value="1"/>
</dbReference>
<name>A0A9P8I4P7_9PEZI</name>
<gene>
    <name evidence="3" type="ORF">GP486_008394</name>
</gene>
<feature type="region of interest" description="Disordered" evidence="1">
    <location>
        <begin position="230"/>
        <end position="374"/>
    </location>
</feature>
<dbReference type="InterPro" id="IPR044926">
    <property type="entry name" value="RGS_subdomain_2"/>
</dbReference>
<evidence type="ECO:0000259" key="2">
    <source>
        <dbReference type="PROSITE" id="PS50132"/>
    </source>
</evidence>
<evidence type="ECO:0000313" key="3">
    <source>
        <dbReference type="EMBL" id="KAH0547865.1"/>
    </source>
</evidence>
<dbReference type="CDD" id="cd07440">
    <property type="entry name" value="RGS"/>
    <property type="match status" value="1"/>
</dbReference>
<evidence type="ECO:0000256" key="1">
    <source>
        <dbReference type="SAM" id="MobiDB-lite"/>
    </source>
</evidence>
<dbReference type="PANTHER" id="PTHR10845">
    <property type="entry name" value="REGULATOR OF G PROTEIN SIGNALING"/>
    <property type="match status" value="1"/>
</dbReference>
<dbReference type="PROSITE" id="PS50132">
    <property type="entry name" value="RGS"/>
    <property type="match status" value="1"/>
</dbReference>
<keyword evidence="4" id="KW-1185">Reference proteome</keyword>
<organism evidence="3 4">
    <name type="scientific">Trichoglossum hirsutum</name>
    <dbReference type="NCBI Taxonomy" id="265104"/>
    <lineage>
        <taxon>Eukaryota</taxon>
        <taxon>Fungi</taxon>
        <taxon>Dikarya</taxon>
        <taxon>Ascomycota</taxon>
        <taxon>Pezizomycotina</taxon>
        <taxon>Geoglossomycetes</taxon>
        <taxon>Geoglossales</taxon>
        <taxon>Geoglossaceae</taxon>
        <taxon>Trichoglossum</taxon>
    </lineage>
</organism>
<dbReference type="EMBL" id="JAGHQM010003181">
    <property type="protein sequence ID" value="KAH0547865.1"/>
    <property type="molecule type" value="Genomic_DNA"/>
</dbReference>
<dbReference type="Gene3D" id="1.10.167.10">
    <property type="entry name" value="Regulator of G-protein Signalling 4, domain 2"/>
    <property type="match status" value="1"/>
</dbReference>
<dbReference type="SMART" id="SM00315">
    <property type="entry name" value="RGS"/>
    <property type="match status" value="1"/>
</dbReference>
<evidence type="ECO:0000313" key="4">
    <source>
        <dbReference type="Proteomes" id="UP000750711"/>
    </source>
</evidence>
<proteinExistence type="predicted"/>
<sequence length="374" mass="41168">MTGRKRRMPTLFVSTNTYRTPPPDCFDDCCEADDEGAMSTDEYRATSRPLSVAIPQAQGPYCPRRPTLQEILSNTAPPPWTLAQFMAYLSQNHCLETLEFTMDASRYRKQYGEAFSSPTSPESDACKYVRMLWQRLRDAYIAPNGPREVNLPCDVRDRLLSLPNHKYPPPPESLDTAVKIIYDLMDESVLVPFLNNVSSYRTTQVSASSWNSSDENLYTRGGLDDRFVYTSSSSRRESSPPPPAMVDFMPSSYAPSSGASYRSGRMPTSSSPMMSNYGRGNRYSTHISSSGGSGSSYGSGDMLTDDSGSASSVSGPMTPPTTPPTSDAGESSPKSRSSDAWKKMTGRLGWKKKSMGGLRDNHRCPELEDEGGLL</sequence>
<feature type="domain" description="RGS" evidence="2">
    <location>
        <begin position="85"/>
        <end position="196"/>
    </location>
</feature>
<dbReference type="InterPro" id="IPR036305">
    <property type="entry name" value="RGS_sf"/>
</dbReference>